<gene>
    <name evidence="8" type="primary">metXA</name>
    <name evidence="12" type="ORF">IFK94_05090</name>
</gene>
<dbReference type="PANTHER" id="PTHR32268">
    <property type="entry name" value="HOMOSERINE O-ACETYLTRANSFERASE"/>
    <property type="match status" value="1"/>
</dbReference>
<keyword evidence="5" id="KW-0791">Threonine biosynthesis</keyword>
<dbReference type="Gene3D" id="3.40.50.720">
    <property type="entry name" value="NAD(P)-binding Rossmann-like Domain"/>
    <property type="match status" value="1"/>
</dbReference>
<protein>
    <recommendedName>
        <fullName evidence="8">Homoserine O-acetyltransferase</fullName>
        <shortName evidence="8">HAT</shortName>
        <ecNumber evidence="8">2.3.1.31</ecNumber>
    </recommendedName>
    <alternativeName>
        <fullName evidence="8">Homoserine transacetylase</fullName>
        <shortName evidence="8">HTA</shortName>
    </alternativeName>
</protein>
<dbReference type="Gene3D" id="3.40.50.1820">
    <property type="entry name" value="alpha/beta hydrolase"/>
    <property type="match status" value="1"/>
</dbReference>
<keyword evidence="7 8" id="KW-0486">Methionine biosynthesis</keyword>
<comment type="pathway">
    <text evidence="2">Amino-acid biosynthesis; L-methionine biosynthesis via de novo pathway; L-homoserine from L-aspartate: step 3/3.</text>
</comment>
<keyword evidence="8" id="KW-0963">Cytoplasm</keyword>
<evidence type="ECO:0000256" key="4">
    <source>
        <dbReference type="ARBA" id="ARBA00022679"/>
    </source>
</evidence>
<comment type="catalytic activity">
    <reaction evidence="8">
        <text>L-homoserine + acetyl-CoA = O-acetyl-L-homoserine + CoA</text>
        <dbReference type="Rhea" id="RHEA:13701"/>
        <dbReference type="ChEBI" id="CHEBI:57287"/>
        <dbReference type="ChEBI" id="CHEBI:57288"/>
        <dbReference type="ChEBI" id="CHEBI:57476"/>
        <dbReference type="ChEBI" id="CHEBI:57716"/>
        <dbReference type="EC" id="2.3.1.31"/>
    </reaction>
</comment>
<dbReference type="SUPFAM" id="SSF53474">
    <property type="entry name" value="alpha/beta-Hydrolases"/>
    <property type="match status" value="1"/>
</dbReference>
<evidence type="ECO:0000256" key="7">
    <source>
        <dbReference type="ARBA" id="ARBA00023167"/>
    </source>
</evidence>
<dbReference type="AlphaFoldDB" id="A0A8J7CCI9"/>
<comment type="similarity">
    <text evidence="8">Belongs to the AB hydrolase superfamily. MetX family.</text>
</comment>
<dbReference type="EMBL" id="JACXWD010000011">
    <property type="protein sequence ID" value="MBD3867482.1"/>
    <property type="molecule type" value="Genomic_DNA"/>
</dbReference>
<dbReference type="Pfam" id="PF00742">
    <property type="entry name" value="Homoserine_dh"/>
    <property type="match status" value="1"/>
</dbReference>
<dbReference type="Proteomes" id="UP000648239">
    <property type="component" value="Unassembled WGS sequence"/>
</dbReference>
<dbReference type="PANTHER" id="PTHR32268:SF11">
    <property type="entry name" value="HOMOSERINE O-ACETYLTRANSFERASE"/>
    <property type="match status" value="1"/>
</dbReference>
<accession>A0A8J7CCI9</accession>
<dbReference type="Pfam" id="PF00561">
    <property type="entry name" value="Abhydrolase_1"/>
    <property type="match status" value="1"/>
</dbReference>
<evidence type="ECO:0000256" key="6">
    <source>
        <dbReference type="ARBA" id="ARBA00023002"/>
    </source>
</evidence>
<feature type="active site" evidence="8">
    <location>
        <position position="352"/>
    </location>
</feature>
<evidence type="ECO:0000313" key="12">
    <source>
        <dbReference type="EMBL" id="MBD3867482.1"/>
    </source>
</evidence>
<feature type="domain" description="AB hydrolase-1" evidence="9">
    <location>
        <begin position="79"/>
        <end position="200"/>
    </location>
</feature>
<dbReference type="EC" id="2.3.1.31" evidence="8"/>
<comment type="pathway">
    <text evidence="8">Amino-acid biosynthesis; L-methionine biosynthesis via de novo pathway; O-acetyl-L-homoserine from L-homoserine: step 1/1.</text>
</comment>
<dbReference type="InterPro" id="IPR001342">
    <property type="entry name" value="HDH_cat"/>
</dbReference>
<dbReference type="NCBIfam" id="NF001209">
    <property type="entry name" value="PRK00175.1"/>
    <property type="match status" value="1"/>
</dbReference>
<dbReference type="GO" id="GO:0009092">
    <property type="term" value="P:homoserine metabolic process"/>
    <property type="evidence" value="ECO:0007669"/>
    <property type="project" value="TreeGrafter"/>
</dbReference>
<dbReference type="InterPro" id="IPR008220">
    <property type="entry name" value="HAT_MetX-like"/>
</dbReference>
<dbReference type="UniPathway" id="UPA00051">
    <property type="reaction ID" value="UER00074"/>
</dbReference>
<name>A0A8J7CCI9_9BACT</name>
<evidence type="ECO:0000256" key="3">
    <source>
        <dbReference type="ARBA" id="ARBA00022605"/>
    </source>
</evidence>
<evidence type="ECO:0000256" key="8">
    <source>
        <dbReference type="HAMAP-Rule" id="MF_00296"/>
    </source>
</evidence>
<feature type="binding site" evidence="8">
    <location>
        <position position="224"/>
    </location>
    <ligand>
        <name>substrate</name>
    </ligand>
</feature>
<dbReference type="GO" id="GO:0009086">
    <property type="term" value="P:methionine biosynthetic process"/>
    <property type="evidence" value="ECO:0007669"/>
    <property type="project" value="UniProtKB-UniRule"/>
</dbReference>
<dbReference type="InterPro" id="IPR036291">
    <property type="entry name" value="NAD(P)-bd_dom_sf"/>
</dbReference>
<comment type="pathway">
    <text evidence="1">Amino-acid biosynthesis; L-threonine biosynthesis; L-threonine from L-aspartate: step 3/5.</text>
</comment>
<feature type="binding site" evidence="8">
    <location>
        <position position="353"/>
    </location>
    <ligand>
        <name>substrate</name>
    </ligand>
</feature>
<dbReference type="InterPro" id="IPR005106">
    <property type="entry name" value="Asp/hSer_DH_NAD-bd"/>
</dbReference>
<keyword evidence="8 12" id="KW-0012">Acyltransferase</keyword>
<keyword evidence="3 8" id="KW-0028">Amino-acid biosynthesis</keyword>
<evidence type="ECO:0000313" key="13">
    <source>
        <dbReference type="Proteomes" id="UP000648239"/>
    </source>
</evidence>
<evidence type="ECO:0000256" key="5">
    <source>
        <dbReference type="ARBA" id="ARBA00022697"/>
    </source>
</evidence>
<evidence type="ECO:0000259" key="11">
    <source>
        <dbReference type="Pfam" id="PF03447"/>
    </source>
</evidence>
<dbReference type="GO" id="GO:0004414">
    <property type="term" value="F:homoserine O-acetyltransferase activity"/>
    <property type="evidence" value="ECO:0007669"/>
    <property type="project" value="UniProtKB-UniRule"/>
</dbReference>
<feature type="domain" description="Aspartate/homoserine dehydrogenase NAD-binding" evidence="11">
    <location>
        <begin position="394"/>
        <end position="511"/>
    </location>
</feature>
<dbReference type="NCBIfam" id="TIGR01392">
    <property type="entry name" value="homoserO_Ac_trn"/>
    <property type="match status" value="1"/>
</dbReference>
<evidence type="ECO:0000259" key="10">
    <source>
        <dbReference type="Pfam" id="PF00742"/>
    </source>
</evidence>
<feature type="domain" description="Homoserine dehydrogenase catalytic" evidence="10">
    <location>
        <begin position="520"/>
        <end position="697"/>
    </location>
</feature>
<dbReference type="InterPro" id="IPR029058">
    <property type="entry name" value="AB_hydrolase_fold"/>
</dbReference>
<comment type="function">
    <text evidence="8">Transfers an acetyl group from acetyl-CoA to L-homoserine, forming acetyl-L-homoserine.</text>
</comment>
<comment type="caution">
    <text evidence="8">Lacks conserved residue(s) required for the propagation of feature annotation.</text>
</comment>
<evidence type="ECO:0000256" key="1">
    <source>
        <dbReference type="ARBA" id="ARBA00005056"/>
    </source>
</evidence>
<dbReference type="Pfam" id="PF03447">
    <property type="entry name" value="NAD_binding_3"/>
    <property type="match status" value="1"/>
</dbReference>
<evidence type="ECO:0000256" key="2">
    <source>
        <dbReference type="ARBA" id="ARBA00005062"/>
    </source>
</evidence>
<comment type="subunit">
    <text evidence="8">Homodimer.</text>
</comment>
<dbReference type="HAMAP" id="MF_00296">
    <property type="entry name" value="MetX_acyltransf"/>
    <property type="match status" value="1"/>
</dbReference>
<dbReference type="GO" id="GO:0005737">
    <property type="term" value="C:cytoplasm"/>
    <property type="evidence" value="ECO:0007669"/>
    <property type="project" value="UniProtKB-SubCell"/>
</dbReference>
<keyword evidence="4 8" id="KW-0808">Transferase</keyword>
<dbReference type="InterPro" id="IPR000073">
    <property type="entry name" value="AB_hydrolase_1"/>
</dbReference>
<comment type="subcellular location">
    <subcellularLocation>
        <location evidence="8">Cytoplasm</location>
    </subcellularLocation>
</comment>
<feature type="active site" evidence="8">
    <location>
        <position position="319"/>
    </location>
</feature>
<dbReference type="GO" id="GO:0016491">
    <property type="term" value="F:oxidoreductase activity"/>
    <property type="evidence" value="ECO:0007669"/>
    <property type="project" value="UniProtKB-KW"/>
</dbReference>
<evidence type="ECO:0000259" key="9">
    <source>
        <dbReference type="Pfam" id="PF00561"/>
    </source>
</evidence>
<proteinExistence type="inferred from homology"/>
<dbReference type="GO" id="GO:0050661">
    <property type="term" value="F:NADP binding"/>
    <property type="evidence" value="ECO:0007669"/>
    <property type="project" value="InterPro"/>
</dbReference>
<dbReference type="Gene3D" id="1.10.1740.110">
    <property type="match status" value="1"/>
</dbReference>
<feature type="active site" description="Nucleophile" evidence="8">
    <location>
        <position position="161"/>
    </location>
</feature>
<dbReference type="UniPathway" id="UPA00050">
    <property type="reaction ID" value="UER00063"/>
</dbReference>
<dbReference type="GO" id="GO:0009088">
    <property type="term" value="P:threonine biosynthetic process"/>
    <property type="evidence" value="ECO:0007669"/>
    <property type="project" value="UniProtKB-UniPathway"/>
</dbReference>
<organism evidence="12 13">
    <name type="scientific">Candidatus Polarisedimenticola svalbardensis</name>
    <dbReference type="NCBI Taxonomy" id="2886004"/>
    <lineage>
        <taxon>Bacteria</taxon>
        <taxon>Pseudomonadati</taxon>
        <taxon>Acidobacteriota</taxon>
        <taxon>Candidatus Polarisedimenticolia</taxon>
        <taxon>Candidatus Polarisedimenticolales</taxon>
        <taxon>Candidatus Polarisedimenticolaceae</taxon>
        <taxon>Candidatus Polarisedimenticola</taxon>
    </lineage>
</organism>
<dbReference type="SUPFAM" id="SSF51735">
    <property type="entry name" value="NAD(P)-binding Rossmann-fold domains"/>
    <property type="match status" value="1"/>
</dbReference>
<sequence length="757" mass="82838">MAAPNEYRDRWWPAAAVDRVQTLQLDLPEPFTTVHGGEFTELQVAYETWGELNEARDNAVLVIHPLTTDTHATGGFDGQPDGWWEAMIGPGRAIDTDSRFVICPNLTGSCYGSTGPRFPGPDGEPWLDRFPLLTPLDIMRIQHLLVRQLGVRRLKKVVGPSMGGMIAWEWAIEAGSMVDLAVVVAAPLRTTPYQIGLNWLQRRGIEIDVSGDEITSRLGQMVARGVGMLSYRAPIGMEEKFGRDWFKKPGSTIKDRGMFNIESWLRHHGKRITKRFDPLTYITLTRAMDLHDISEDRGGLIAALDRVECPVLAVGISSDPLYTPSEVHLGAEILSQLDKPVQYAEIRSPHGHDGFLLETDQLSTILRQAKLPGSQPVPTREERELNNVRLGILGAGQVAEKLARILTSRSRQLHEEHGLRFEIAAVAEIDPEKELGDRFGHAELLRDPSRLVRRDDLDVILDLTRGEGSAALVEEALTRSRPVVTPNKVLLHAHGARLERLALDNGVRLAFHNSIAAGWPLLYSVDRPLGRRDVRSLQAVLSSTCNVILGAVENGASFEEGLEQARLRDLTEPDPALDISGWDTVQKLVILIARTLGVRFPVGQVQVRDLSGLDPFLVQEAPALGLRVKQIGLFVAGAGGPVIAVMPMAVPLDGYLGGARDANNVLVVDGGEAGEMAYFARGGETVPVASAVLGDLVGLFEPTRSWTGRYPPAEEQAQPARFAHALLRKGEKAAIGEAGDPDGIPVLESLLHPRDLE</sequence>
<dbReference type="SUPFAM" id="SSF55347">
    <property type="entry name" value="Glyceraldehyde-3-phosphate dehydrogenase-like, C-terminal domain"/>
    <property type="match status" value="1"/>
</dbReference>
<comment type="caution">
    <text evidence="12">The sequence shown here is derived from an EMBL/GenBank/DDBJ whole genome shotgun (WGS) entry which is preliminary data.</text>
</comment>
<dbReference type="Gene3D" id="3.30.360.10">
    <property type="entry name" value="Dihydrodipicolinate Reductase, domain 2"/>
    <property type="match status" value="1"/>
</dbReference>
<reference evidence="12 13" key="1">
    <citation type="submission" date="2020-08" db="EMBL/GenBank/DDBJ databases">
        <title>Acidobacteriota in marine sediments use diverse sulfur dissimilation pathways.</title>
        <authorList>
            <person name="Wasmund K."/>
        </authorList>
    </citation>
    <scope>NUCLEOTIDE SEQUENCE [LARGE SCALE GENOMIC DNA]</scope>
    <source>
        <strain evidence="12">MAG AM4</strain>
    </source>
</reference>
<keyword evidence="6" id="KW-0560">Oxidoreductase</keyword>